<reference evidence="2" key="2">
    <citation type="submission" date="2023-05" db="EMBL/GenBank/DDBJ databases">
        <authorList>
            <consortium name="Lawrence Berkeley National Laboratory"/>
            <person name="Steindorff A."/>
            <person name="Hensen N."/>
            <person name="Bonometti L."/>
            <person name="Westerberg I."/>
            <person name="Brannstrom I.O."/>
            <person name="Guillou S."/>
            <person name="Cros-Aarteil S."/>
            <person name="Calhoun S."/>
            <person name="Haridas S."/>
            <person name="Kuo A."/>
            <person name="Mondo S."/>
            <person name="Pangilinan J."/>
            <person name="Riley R."/>
            <person name="Labutti K."/>
            <person name="Andreopoulos B."/>
            <person name="Lipzen A."/>
            <person name="Chen C."/>
            <person name="Yanf M."/>
            <person name="Daum C."/>
            <person name="Ng V."/>
            <person name="Clum A."/>
            <person name="Ohm R."/>
            <person name="Martin F."/>
            <person name="Silar P."/>
            <person name="Natvig D."/>
            <person name="Lalanne C."/>
            <person name="Gautier V."/>
            <person name="Ament-Velasquez S.L."/>
            <person name="Kruys A."/>
            <person name="Hutchinson M.I."/>
            <person name="Powell A.J."/>
            <person name="Barry K."/>
            <person name="Miller A.N."/>
            <person name="Grigoriev I.V."/>
            <person name="Debuchy R."/>
            <person name="Gladieux P."/>
            <person name="Thoren M.H."/>
            <person name="Johannesson H."/>
        </authorList>
    </citation>
    <scope>NUCLEOTIDE SEQUENCE</scope>
    <source>
        <strain evidence="2">PSN243</strain>
    </source>
</reference>
<proteinExistence type="predicted"/>
<dbReference type="Proteomes" id="UP001321760">
    <property type="component" value="Unassembled WGS sequence"/>
</dbReference>
<feature type="region of interest" description="Disordered" evidence="1">
    <location>
        <begin position="264"/>
        <end position="288"/>
    </location>
</feature>
<keyword evidence="3" id="KW-1185">Reference proteome</keyword>
<feature type="region of interest" description="Disordered" evidence="1">
    <location>
        <begin position="513"/>
        <end position="536"/>
    </location>
</feature>
<gene>
    <name evidence="2" type="ORF">QBC34DRAFT_374095</name>
</gene>
<feature type="region of interest" description="Disordered" evidence="1">
    <location>
        <begin position="692"/>
        <end position="726"/>
    </location>
</feature>
<accession>A0AAV9H3S3</accession>
<feature type="compositionally biased region" description="Low complexity" evidence="1">
    <location>
        <begin position="519"/>
        <end position="536"/>
    </location>
</feature>
<organism evidence="2 3">
    <name type="scientific">Podospora aff. communis PSN243</name>
    <dbReference type="NCBI Taxonomy" id="3040156"/>
    <lineage>
        <taxon>Eukaryota</taxon>
        <taxon>Fungi</taxon>
        <taxon>Dikarya</taxon>
        <taxon>Ascomycota</taxon>
        <taxon>Pezizomycotina</taxon>
        <taxon>Sordariomycetes</taxon>
        <taxon>Sordariomycetidae</taxon>
        <taxon>Sordariales</taxon>
        <taxon>Podosporaceae</taxon>
        <taxon>Podospora</taxon>
    </lineage>
</organism>
<dbReference type="Gene3D" id="1.25.40.10">
    <property type="entry name" value="Tetratricopeptide repeat domain"/>
    <property type="match status" value="1"/>
</dbReference>
<reference evidence="2" key="1">
    <citation type="journal article" date="2023" name="Mol. Phylogenet. Evol.">
        <title>Genome-scale phylogeny and comparative genomics of the fungal order Sordariales.</title>
        <authorList>
            <person name="Hensen N."/>
            <person name="Bonometti L."/>
            <person name="Westerberg I."/>
            <person name="Brannstrom I.O."/>
            <person name="Guillou S."/>
            <person name="Cros-Aarteil S."/>
            <person name="Calhoun S."/>
            <person name="Haridas S."/>
            <person name="Kuo A."/>
            <person name="Mondo S."/>
            <person name="Pangilinan J."/>
            <person name="Riley R."/>
            <person name="LaButti K."/>
            <person name="Andreopoulos B."/>
            <person name="Lipzen A."/>
            <person name="Chen C."/>
            <person name="Yan M."/>
            <person name="Daum C."/>
            <person name="Ng V."/>
            <person name="Clum A."/>
            <person name="Steindorff A."/>
            <person name="Ohm R.A."/>
            <person name="Martin F."/>
            <person name="Silar P."/>
            <person name="Natvig D.O."/>
            <person name="Lalanne C."/>
            <person name="Gautier V."/>
            <person name="Ament-Velasquez S.L."/>
            <person name="Kruys A."/>
            <person name="Hutchinson M.I."/>
            <person name="Powell A.J."/>
            <person name="Barry K."/>
            <person name="Miller A.N."/>
            <person name="Grigoriev I.V."/>
            <person name="Debuchy R."/>
            <person name="Gladieux P."/>
            <person name="Hiltunen Thoren M."/>
            <person name="Johannesson H."/>
        </authorList>
    </citation>
    <scope>NUCLEOTIDE SEQUENCE</scope>
    <source>
        <strain evidence="2">PSN243</strain>
    </source>
</reference>
<feature type="compositionally biased region" description="Polar residues" evidence="1">
    <location>
        <begin position="272"/>
        <end position="288"/>
    </location>
</feature>
<sequence>MDPLSIAAGAASLAGTVTSISIFLYNLIQEVKGIDAKVVDLSKEVSRLKSLLSSVEETVRQCQKVSLTLAHLDDHMWLQIENALVDCRVTVQELDLITIKIGGEHNKEINNVSRLLRKPSLHFRFAVHGDEVSDLTQKVYKSNCAMQTALAVVNVSLTFRTHVSQESLFTELRNLKKLVEESLKAATQQQAEANGDPFSARQSRNLESLAKAAQKFHAVASSTASTRYSIQGDRLSVLNWGGSEAGSLTPAQRERIEVWNDLSTVEEGPEDGSTTENSHSIPTDNSTTITVPDMDDVLCEVSKGKGPELAVEEHATDSDDESDVELDFLRNFEKLAYSSFLAQDYSKAEQCLRMAIERSTGETSSTADSSSLKAKLALCCCLQEKWDHAAGIVASLPKTRSAANIPTFHLLQAISLAHLQENRLEDAYSVCKTALQGKKKTLGRTSADYYGCLTVFAAICDKKGDTLEAEAIRHSIPRDWFPPSSVAVLSPKQYILRHESLIDSIFAKKPGAEPAWSYPGSPTSPDPSETTTGDPSVQWAALGPSIQRDRVQGAQQDRKTGTVVGETDTGKEFCFADDFDAFTAPSAPALRDRVLPPTNPWAQHVVTNTASPVARKALPNPFDPPDLEQAIFKPTEVQQAANSPISRPPAPIYPLTVPSHIASTPIPPNPHGTPQISLDTASTEPARTPLALFEPGSSNLPSTARSRTHMTARASSLRQPRPTDIFGITNSVSQLNLNLKPTHEANPSIQVHPPPPPYFSNDTRQPSINSASQPHPIVSSNLGRSRSHADRLERSPSSPNRPRGHQTLIDKVEQAKRQHGHRPSRSEDNVGRPASPERQVFIEQMDASQNEEYFSTLEVVPRCEPGPYASTSSNSMSSSAYATPATPTGGYPGQIQKRVVLLNHASLSTRVRWNVQKDISNMGGPRPFGPSALPQFLPTRSVAGVSDTDSLWLGVALRHCAVDTFAFGKGTDDITVCGFLSPFWQGQPQDANSTSASSSSSGMFGMRKLIRRMKSNVGKGRGTSEFTVNMSNPRLWSRGPLQLSTPASLFPTDLFTYPDSLVTSELRLIELAIAEQIQQAHATATTASVRVGGVVCTVPDLLADPLHWPTMSGFLGDCSLLQHSKVIPHSFAVMQYFLDTGELVLPPPHPDNPISHHVLVLNCDDWIVECTSYVLQVVSPDLVEVVESDPSYMAEVASLTHVQSAFSQLIDQRVKLMNDQLRQKMDQDATASIVESCARQFSENILPNFDNDGRSWTVDYEMPSHFAARHGRFEINNGEILECFSPSRTMIRKMVKCTVNRTREPGDLSAWHLLLAGSYAKSRFLRGEINRAALQASRTYNIQPPTLLHSTEAENIVALGALSHARGC</sequence>
<protein>
    <submittedName>
        <fullName evidence="2">Hsp70 family protein</fullName>
    </submittedName>
</protein>
<name>A0AAV9H3S3_9PEZI</name>
<dbReference type="EMBL" id="MU865914">
    <property type="protein sequence ID" value="KAK4455258.1"/>
    <property type="molecule type" value="Genomic_DNA"/>
</dbReference>
<dbReference type="InterPro" id="IPR011990">
    <property type="entry name" value="TPR-like_helical_dom_sf"/>
</dbReference>
<feature type="compositionally biased region" description="Polar residues" evidence="1">
    <location>
        <begin position="696"/>
        <end position="705"/>
    </location>
</feature>
<evidence type="ECO:0000256" key="1">
    <source>
        <dbReference type="SAM" id="MobiDB-lite"/>
    </source>
</evidence>
<evidence type="ECO:0000313" key="3">
    <source>
        <dbReference type="Proteomes" id="UP001321760"/>
    </source>
</evidence>
<comment type="caution">
    <text evidence="2">The sequence shown here is derived from an EMBL/GenBank/DDBJ whole genome shotgun (WGS) entry which is preliminary data.</text>
</comment>
<evidence type="ECO:0000313" key="2">
    <source>
        <dbReference type="EMBL" id="KAK4455258.1"/>
    </source>
</evidence>
<feature type="compositionally biased region" description="Polar residues" evidence="1">
    <location>
        <begin position="760"/>
        <end position="784"/>
    </location>
</feature>
<feature type="region of interest" description="Disordered" evidence="1">
    <location>
        <begin position="744"/>
        <end position="834"/>
    </location>
</feature>